<keyword evidence="3 5" id="KW-1133">Transmembrane helix</keyword>
<feature type="transmembrane region" description="Helical" evidence="5">
    <location>
        <begin position="155"/>
        <end position="188"/>
    </location>
</feature>
<evidence type="ECO:0000256" key="1">
    <source>
        <dbReference type="ARBA" id="ARBA00004141"/>
    </source>
</evidence>
<name>A0A9E7NAE7_9EURY</name>
<dbReference type="InterPro" id="IPR035952">
    <property type="entry name" value="Rhomboid-like_sf"/>
</dbReference>
<keyword evidence="2 5" id="KW-0812">Transmembrane</keyword>
<keyword evidence="4 5" id="KW-0472">Membrane</keyword>
<dbReference type="SUPFAM" id="SSF144091">
    <property type="entry name" value="Rhomboid-like"/>
    <property type="match status" value="1"/>
</dbReference>
<evidence type="ECO:0000256" key="2">
    <source>
        <dbReference type="ARBA" id="ARBA00022692"/>
    </source>
</evidence>
<evidence type="ECO:0000313" key="7">
    <source>
        <dbReference type="Proteomes" id="UP001056855"/>
    </source>
</evidence>
<dbReference type="GO" id="GO:0016020">
    <property type="term" value="C:membrane"/>
    <property type="evidence" value="ECO:0007669"/>
    <property type="project" value="UniProtKB-SubCell"/>
</dbReference>
<dbReference type="Proteomes" id="UP001056855">
    <property type="component" value="Chromosome"/>
</dbReference>
<evidence type="ECO:0000313" key="6">
    <source>
        <dbReference type="EMBL" id="UTF53062.1"/>
    </source>
</evidence>
<dbReference type="GO" id="GO:0006508">
    <property type="term" value="P:proteolysis"/>
    <property type="evidence" value="ECO:0007669"/>
    <property type="project" value="UniProtKB-KW"/>
</dbReference>
<feature type="transmembrane region" description="Helical" evidence="5">
    <location>
        <begin position="271"/>
        <end position="292"/>
    </location>
</feature>
<dbReference type="AlphaFoldDB" id="A0A9E7NAE7"/>
<evidence type="ECO:0000256" key="4">
    <source>
        <dbReference type="ARBA" id="ARBA00023136"/>
    </source>
</evidence>
<keyword evidence="6" id="KW-0645">Protease</keyword>
<proteinExistence type="predicted"/>
<feature type="transmembrane region" description="Helical" evidence="5">
    <location>
        <begin position="385"/>
        <end position="409"/>
    </location>
</feature>
<accession>A0A9E7NAE7</accession>
<feature type="transmembrane region" description="Helical" evidence="5">
    <location>
        <begin position="195"/>
        <end position="215"/>
    </location>
</feature>
<organism evidence="6 7">
    <name type="scientific">Natronosalvus rutilus</name>
    <dbReference type="NCBI Taxonomy" id="2953753"/>
    <lineage>
        <taxon>Archaea</taxon>
        <taxon>Methanobacteriati</taxon>
        <taxon>Methanobacteriota</taxon>
        <taxon>Stenosarchaea group</taxon>
        <taxon>Halobacteria</taxon>
        <taxon>Halobacteriales</taxon>
        <taxon>Natrialbaceae</taxon>
        <taxon>Natronosalvus</taxon>
    </lineage>
</organism>
<evidence type="ECO:0000256" key="5">
    <source>
        <dbReference type="SAM" id="Phobius"/>
    </source>
</evidence>
<reference evidence="6" key="1">
    <citation type="submission" date="2022-06" db="EMBL/GenBank/DDBJ databases">
        <title>Diverse halophilic archaea isolated from saline environments.</title>
        <authorList>
            <person name="Cui H.-L."/>
        </authorList>
    </citation>
    <scope>NUCLEOTIDE SEQUENCE</scope>
    <source>
        <strain evidence="6">WLHS1</strain>
    </source>
</reference>
<evidence type="ECO:0000256" key="3">
    <source>
        <dbReference type="ARBA" id="ARBA00022989"/>
    </source>
</evidence>
<feature type="transmembrane region" description="Helical" evidence="5">
    <location>
        <begin position="235"/>
        <end position="259"/>
    </location>
</feature>
<keyword evidence="6" id="KW-0378">Hydrolase</keyword>
<gene>
    <name evidence="6" type="ORF">NGM29_14970</name>
</gene>
<dbReference type="GeneID" id="73291374"/>
<dbReference type="KEGG" id="sawl:NGM29_14970"/>
<protein>
    <submittedName>
        <fullName evidence="6">Rhomboid family intramembrane serine protease</fullName>
    </submittedName>
</protein>
<dbReference type="RefSeq" id="WP_254157196.1">
    <property type="nucleotide sequence ID" value="NZ_CP100355.1"/>
</dbReference>
<feature type="transmembrane region" description="Helical" evidence="5">
    <location>
        <begin position="304"/>
        <end position="328"/>
    </location>
</feature>
<sequence length="607" mass="65308">MNWLTTGLTVLVVLTVLGSLFVVSRLDPRERRWRDVLEDRLVLGVPWGTLVVVGFVIAVYLFVQDGITDFDNPVVTPFRAWSFFYPLGILTAPFAHAYPGHLTGNLIGTVVVAPIAEYAWGHYADGSRTRNVKTNSSTSRSLASSLLTNPWLRALVVFPAGVIVVGVVTGLFALGPVIGFSGVVFAFAGFAIVRYPIVTLIGAIGVHGTLSTIYGALQRPIGWYVVQPRPPTAPWWASTAIQGHALGFFVGLVVALVIFDRRNDGYRPDPLALWLAVLVYGFSKSLWAIYWFDGANRYVLFRGPGVVIVAALALVITIAVAGSQHSILPARLERRLSRPTAPILEDGGLLSRFLADDAATDERIRELVARPKSRVPSLAKTSRQYTAVVVVVVVLAAISGPAVPVNLFVLDGDDAGSTEGALAVEDYLITYAENAQNPIASVVDLEAFDAEGVEGSGVIVSSPDRHIWSESVSAQRLAFSGSETIHVGGPGWRESITATRAGWTPAGNDTVYQVWLEHDDRRVLAHASEPSTANAIIDGKNVTIVPDDGAFVLEVSANESADPARADVPAADESVTVDGLEFTRLRNDLFVTTGETTVQIASKERYK</sequence>
<feature type="transmembrane region" description="Helical" evidence="5">
    <location>
        <begin position="44"/>
        <end position="63"/>
    </location>
</feature>
<feature type="transmembrane region" description="Helical" evidence="5">
    <location>
        <begin position="6"/>
        <end position="23"/>
    </location>
</feature>
<dbReference type="GO" id="GO:0008233">
    <property type="term" value="F:peptidase activity"/>
    <property type="evidence" value="ECO:0007669"/>
    <property type="project" value="UniProtKB-KW"/>
</dbReference>
<dbReference type="Gene3D" id="1.20.1540.10">
    <property type="entry name" value="Rhomboid-like"/>
    <property type="match status" value="1"/>
</dbReference>
<keyword evidence="7" id="KW-1185">Reference proteome</keyword>
<comment type="subcellular location">
    <subcellularLocation>
        <location evidence="1">Membrane</location>
        <topology evidence="1">Multi-pass membrane protein</topology>
    </subcellularLocation>
</comment>
<dbReference type="EMBL" id="CP100355">
    <property type="protein sequence ID" value="UTF53062.1"/>
    <property type="molecule type" value="Genomic_DNA"/>
</dbReference>